<keyword evidence="6" id="KW-0464">Manganese</keyword>
<dbReference type="PANTHER" id="PTHR12318">
    <property type="entry name" value="TESTOSTERONE-REGULATED PROTEIN RP2"/>
    <property type="match status" value="1"/>
</dbReference>
<proteinExistence type="predicted"/>
<feature type="non-terminal residue" evidence="8">
    <location>
        <position position="102"/>
    </location>
</feature>
<dbReference type="GO" id="GO:0046872">
    <property type="term" value="F:metal ion binding"/>
    <property type="evidence" value="ECO:0007669"/>
    <property type="project" value="UniProtKB-KW"/>
</dbReference>
<gene>
    <name evidence="8" type="ORF">E4L95_23255</name>
</gene>
<dbReference type="InterPro" id="IPR000086">
    <property type="entry name" value="NUDIX_hydrolase_dom"/>
</dbReference>
<accession>A0A4Z1C584</accession>
<evidence type="ECO:0000313" key="8">
    <source>
        <dbReference type="EMBL" id="TGN36035.1"/>
    </source>
</evidence>
<keyword evidence="3" id="KW-0479">Metal-binding</keyword>
<dbReference type="PROSITE" id="PS51462">
    <property type="entry name" value="NUDIX"/>
    <property type="match status" value="1"/>
</dbReference>
<comment type="cofactor">
    <cofactor evidence="1">
        <name>Mn(2+)</name>
        <dbReference type="ChEBI" id="CHEBI:29035"/>
    </cofactor>
</comment>
<dbReference type="Proteomes" id="UP000297972">
    <property type="component" value="Unassembled WGS sequence"/>
</dbReference>
<dbReference type="AlphaFoldDB" id="A0A4Z1C584"/>
<comment type="caution">
    <text evidence="8">The sequence shown here is derived from an EMBL/GenBank/DDBJ whole genome shotgun (WGS) entry which is preliminary data.</text>
</comment>
<feature type="domain" description="Nudix hydrolase" evidence="7">
    <location>
        <begin position="8"/>
        <end position="102"/>
    </location>
</feature>
<sequence>MSPAPDMPIRDAATVLVLRRDDRGPSVLMGMRGAAAAFMPSKFVFPGGAVDPADAQVALARPLAPVCRQRLQQEDGVSPEAIAAAALRELAEETGLLIGQPD</sequence>
<evidence type="ECO:0000256" key="3">
    <source>
        <dbReference type="ARBA" id="ARBA00022723"/>
    </source>
</evidence>
<dbReference type="OrthoDB" id="9805905at2"/>
<keyword evidence="5" id="KW-0460">Magnesium</keyword>
<evidence type="ECO:0000256" key="5">
    <source>
        <dbReference type="ARBA" id="ARBA00022842"/>
    </source>
</evidence>
<reference evidence="8 9" key="1">
    <citation type="submission" date="2019-03" db="EMBL/GenBank/DDBJ databases">
        <authorList>
            <person name="Li J."/>
        </authorList>
    </citation>
    <scope>NUCLEOTIDE SEQUENCE [LARGE SCALE GENOMIC DNA]</scope>
    <source>
        <strain evidence="8 9">3058</strain>
    </source>
</reference>
<keyword evidence="9" id="KW-1185">Reference proteome</keyword>
<comment type="cofactor">
    <cofactor evidence="2">
        <name>Mg(2+)</name>
        <dbReference type="ChEBI" id="CHEBI:18420"/>
    </cofactor>
</comment>
<evidence type="ECO:0000256" key="2">
    <source>
        <dbReference type="ARBA" id="ARBA00001946"/>
    </source>
</evidence>
<dbReference type="EMBL" id="SRPG01000592">
    <property type="protein sequence ID" value="TGN36035.1"/>
    <property type="molecule type" value="Genomic_DNA"/>
</dbReference>
<evidence type="ECO:0000256" key="6">
    <source>
        <dbReference type="ARBA" id="ARBA00023211"/>
    </source>
</evidence>
<evidence type="ECO:0000256" key="1">
    <source>
        <dbReference type="ARBA" id="ARBA00001936"/>
    </source>
</evidence>
<keyword evidence="4" id="KW-0378">Hydrolase</keyword>
<evidence type="ECO:0000259" key="7">
    <source>
        <dbReference type="PROSITE" id="PS51462"/>
    </source>
</evidence>
<dbReference type="Gene3D" id="3.90.79.10">
    <property type="entry name" value="Nucleoside Triphosphate Pyrophosphohydrolase"/>
    <property type="match status" value="1"/>
</dbReference>
<protein>
    <submittedName>
        <fullName evidence="8">NUDIX domain-containing protein</fullName>
    </submittedName>
</protein>
<evidence type="ECO:0000256" key="4">
    <source>
        <dbReference type="ARBA" id="ARBA00022801"/>
    </source>
</evidence>
<evidence type="ECO:0000313" key="9">
    <source>
        <dbReference type="Proteomes" id="UP000297972"/>
    </source>
</evidence>
<organism evidence="8 9">
    <name type="scientific">Paracoccus liaowanqingii</name>
    <dbReference type="NCBI Taxonomy" id="2560053"/>
    <lineage>
        <taxon>Bacteria</taxon>
        <taxon>Pseudomonadati</taxon>
        <taxon>Pseudomonadota</taxon>
        <taxon>Alphaproteobacteria</taxon>
        <taxon>Rhodobacterales</taxon>
        <taxon>Paracoccaceae</taxon>
        <taxon>Paracoccus</taxon>
    </lineage>
</organism>
<dbReference type="GO" id="GO:0016818">
    <property type="term" value="F:hydrolase activity, acting on acid anhydrides, in phosphorus-containing anhydrides"/>
    <property type="evidence" value="ECO:0007669"/>
    <property type="project" value="InterPro"/>
</dbReference>
<dbReference type="InterPro" id="IPR039121">
    <property type="entry name" value="NUDT19"/>
</dbReference>
<name>A0A4Z1C584_9RHOB</name>
<dbReference type="SUPFAM" id="SSF55811">
    <property type="entry name" value="Nudix"/>
    <property type="match status" value="1"/>
</dbReference>
<dbReference type="PANTHER" id="PTHR12318:SF0">
    <property type="entry name" value="ACYL-COENZYME A DIPHOSPHATASE NUDT19"/>
    <property type="match status" value="1"/>
</dbReference>
<dbReference type="InterPro" id="IPR015797">
    <property type="entry name" value="NUDIX_hydrolase-like_dom_sf"/>
</dbReference>